<keyword evidence="2" id="KW-1185">Reference proteome</keyword>
<comment type="caution">
    <text evidence="1">The sequence shown here is derived from an EMBL/GenBank/DDBJ whole genome shotgun (WGS) entry which is preliminary data.</text>
</comment>
<dbReference type="PATRIC" id="fig|322095.3.peg.142"/>
<dbReference type="EMBL" id="LSDK01000013">
    <property type="protein sequence ID" value="KXB78492.1"/>
    <property type="molecule type" value="Genomic_DNA"/>
</dbReference>
<evidence type="ECO:0000313" key="1">
    <source>
        <dbReference type="EMBL" id="KXB78492.1"/>
    </source>
</evidence>
<protein>
    <submittedName>
        <fullName evidence="1">Uncharacterized protein</fullName>
    </submittedName>
</protein>
<evidence type="ECO:0000313" key="2">
    <source>
        <dbReference type="Proteomes" id="UP000070224"/>
    </source>
</evidence>
<dbReference type="Proteomes" id="UP000070224">
    <property type="component" value="Unassembled WGS sequence"/>
</dbReference>
<sequence length="657" mass="71644">MTYEAPLGRYRHNTDVALPSALATALASANGTVTVYTGGTGYDATTESFTVDPVMEEISLTSATTTPVNLPILYASSPIQVKINSGKLLPVGVSTSQLKPQGSLLLVTFRNNMDQDVTFDGITAVTNNYFGPNNDSKPALLKLKGSKNAATELTTEAAKYTSEYSTATGNRAKAYTYFYKDFAAAGFTVARGGARSDKAVVFWGYKGDALPVAPASANRLDDNGLLLNAATGLIHIYAQNARAGGQVIARPNYSVAPIGGANFAPADGKAYTLNCEFYTQPRQALGYLDKGYLYKDGTWKHYDINGPTNNPTVYNGMTTVPLASSAEAAEVLNGNVTTPEGKMFVMDKAWLNLTSLLNPIEFSEDASSHRFKDFTDAFDKGTSGVDYRAHIYKEVLPYKATNDDTSDFTNAEFIGADYVQKDQPRQEGKIGQAYRQLYIAPRNATTGAQPRSKYQTVMRYLTRANKGGDGNIYVGPLVMESIYLGKYFYGNVMTTPLLVTRGAARPFTYIQEGGSFFANAEATRDLVTRVLLNAKTMNNISESLVLQPYATVVSHATNQGIQLLHWGAIDGEWEKAVMNLGNNRQAVVDYGNNTFNNVTSLSRVNRFYGYNGYNGGILALWRNTALTPPDDKRGVFRNLTYQPLRTYSTTYQGNKGY</sequence>
<gene>
    <name evidence="1" type="ORF">HMPREF3185_00140</name>
</gene>
<proteinExistence type="predicted"/>
<dbReference type="AlphaFoldDB" id="A0A134BEW1"/>
<organism evidence="1 2">
    <name type="scientific">Porphyromonas somerae</name>
    <dbReference type="NCBI Taxonomy" id="322095"/>
    <lineage>
        <taxon>Bacteria</taxon>
        <taxon>Pseudomonadati</taxon>
        <taxon>Bacteroidota</taxon>
        <taxon>Bacteroidia</taxon>
        <taxon>Bacteroidales</taxon>
        <taxon>Porphyromonadaceae</taxon>
        <taxon>Porphyromonas</taxon>
    </lineage>
</organism>
<dbReference type="STRING" id="322095.HMPREF3185_00140"/>
<reference evidence="2" key="1">
    <citation type="submission" date="2016-01" db="EMBL/GenBank/DDBJ databases">
        <authorList>
            <person name="Mitreva M."/>
            <person name="Pepin K.H."/>
            <person name="Mihindukulasuriya K.A."/>
            <person name="Fulton R."/>
            <person name="Fronick C."/>
            <person name="O'Laughlin M."/>
            <person name="Miner T."/>
            <person name="Herter B."/>
            <person name="Rosa B.A."/>
            <person name="Cordes M."/>
            <person name="Tomlinson C."/>
            <person name="Wollam A."/>
            <person name="Palsikar V.B."/>
            <person name="Mardis E.R."/>
            <person name="Wilson R.K."/>
        </authorList>
    </citation>
    <scope>NUCLEOTIDE SEQUENCE [LARGE SCALE GENOMIC DNA]</scope>
    <source>
        <strain evidence="2">KA00683</strain>
    </source>
</reference>
<accession>A0A134BEW1</accession>
<name>A0A134BEW1_9PORP</name>